<dbReference type="Proteomes" id="UP000236752">
    <property type="component" value="Unassembled WGS sequence"/>
</dbReference>
<organism evidence="2 3">
    <name type="scientific">Thalassococcus halodurans</name>
    <dbReference type="NCBI Taxonomy" id="373675"/>
    <lineage>
        <taxon>Bacteria</taxon>
        <taxon>Pseudomonadati</taxon>
        <taxon>Pseudomonadota</taxon>
        <taxon>Alphaproteobacteria</taxon>
        <taxon>Rhodobacterales</taxon>
        <taxon>Roseobacteraceae</taxon>
        <taxon>Thalassococcus</taxon>
    </lineage>
</organism>
<name>A0A1H5U2C3_9RHOB</name>
<dbReference type="InterPro" id="IPR053136">
    <property type="entry name" value="UTP_pyrophosphatase-like"/>
</dbReference>
<feature type="domain" description="YgjP-like metallopeptidase" evidence="1">
    <location>
        <begin position="25"/>
        <end position="219"/>
    </location>
</feature>
<protein>
    <recommendedName>
        <fullName evidence="1">YgjP-like metallopeptidase domain-containing protein</fullName>
    </recommendedName>
</protein>
<evidence type="ECO:0000259" key="1">
    <source>
        <dbReference type="Pfam" id="PF01863"/>
    </source>
</evidence>
<reference evidence="2 3" key="1">
    <citation type="submission" date="2016-10" db="EMBL/GenBank/DDBJ databases">
        <authorList>
            <person name="de Groot N.N."/>
        </authorList>
    </citation>
    <scope>NUCLEOTIDE SEQUENCE [LARGE SCALE GENOMIC DNA]</scope>
    <source>
        <strain evidence="2 3">DSM 26915</strain>
    </source>
</reference>
<dbReference type="OrthoDB" id="9795402at2"/>
<sequence>MGLIALEGNPPIPVILRRSARAKRISLRLSSLDGRVTLTLPRSVPEAEGIAFLRAKEDWLRGHLAKQVSHVAISAGSVLPVEGRDLTLHPAQGRRIAVEDDRLLIPGEPDRMATRARTFLKTLARERLVTASDHYAGLLGKPYSRITLRDTRSRWGSCSSTGGLSYSWRLILAPPDVLRYVAAHEVAHLAEMNHSDRFWRVVEELYGPWKEQRNWLRQNGPRLHGYRFDD</sequence>
<dbReference type="CDD" id="cd07344">
    <property type="entry name" value="M48_yhfN_like"/>
    <property type="match status" value="1"/>
</dbReference>
<keyword evidence="3" id="KW-1185">Reference proteome</keyword>
<proteinExistence type="predicted"/>
<dbReference type="PANTHER" id="PTHR30399">
    <property type="entry name" value="UNCHARACTERIZED PROTEIN YGJP"/>
    <property type="match status" value="1"/>
</dbReference>
<dbReference type="RefSeq" id="WP_103909180.1">
    <property type="nucleotide sequence ID" value="NZ_FNUZ01000001.1"/>
</dbReference>
<dbReference type="Gene3D" id="3.30.2010.10">
    <property type="entry name" value="Metalloproteases ('zincins'), catalytic domain"/>
    <property type="match status" value="1"/>
</dbReference>
<dbReference type="InterPro" id="IPR002725">
    <property type="entry name" value="YgjP-like_metallopeptidase"/>
</dbReference>
<accession>A0A1H5U2C3</accession>
<gene>
    <name evidence="2" type="ORF">SAMN04488045_0835</name>
</gene>
<evidence type="ECO:0000313" key="2">
    <source>
        <dbReference type="EMBL" id="SEF69196.1"/>
    </source>
</evidence>
<dbReference type="Pfam" id="PF01863">
    <property type="entry name" value="YgjP-like"/>
    <property type="match status" value="1"/>
</dbReference>
<dbReference type="PANTHER" id="PTHR30399:SF1">
    <property type="entry name" value="UTP PYROPHOSPHATASE"/>
    <property type="match status" value="1"/>
</dbReference>
<evidence type="ECO:0000313" key="3">
    <source>
        <dbReference type="Proteomes" id="UP000236752"/>
    </source>
</evidence>
<dbReference type="AlphaFoldDB" id="A0A1H5U2C3"/>
<dbReference type="EMBL" id="FNUZ01000001">
    <property type="protein sequence ID" value="SEF69196.1"/>
    <property type="molecule type" value="Genomic_DNA"/>
</dbReference>